<evidence type="ECO:0000256" key="1">
    <source>
        <dbReference type="SAM" id="Phobius"/>
    </source>
</evidence>
<evidence type="ECO:0000313" key="3">
    <source>
        <dbReference type="Proteomes" id="UP000644699"/>
    </source>
</evidence>
<protein>
    <submittedName>
        <fullName evidence="2">Uncharacterized protein</fullName>
    </submittedName>
</protein>
<reference evidence="2" key="2">
    <citation type="submission" date="2020-09" db="EMBL/GenBank/DDBJ databases">
        <authorList>
            <person name="Sun Q."/>
            <person name="Zhou Y."/>
        </authorList>
    </citation>
    <scope>NUCLEOTIDE SEQUENCE</scope>
    <source>
        <strain evidence="2">CGMCC 1.15367</strain>
    </source>
</reference>
<dbReference type="AlphaFoldDB" id="A0A916ZCQ2"/>
<dbReference type="Proteomes" id="UP000644699">
    <property type="component" value="Unassembled WGS sequence"/>
</dbReference>
<feature type="transmembrane region" description="Helical" evidence="1">
    <location>
        <begin position="7"/>
        <end position="29"/>
    </location>
</feature>
<keyword evidence="1" id="KW-1133">Transmembrane helix</keyword>
<feature type="transmembrane region" description="Helical" evidence="1">
    <location>
        <begin position="41"/>
        <end position="64"/>
    </location>
</feature>
<keyword evidence="1" id="KW-0812">Transmembrane</keyword>
<proteinExistence type="predicted"/>
<sequence length="67" mass="7060">MRSVYRAFFGAIYAVLGAMLGVTIAFLAVKFVHLTGFEPGAAVEVPAVAGVATATALTGFFGFLRYR</sequence>
<reference evidence="2" key="1">
    <citation type="journal article" date="2014" name="Int. J. Syst. Evol. Microbiol.">
        <title>Complete genome sequence of Corynebacterium casei LMG S-19264T (=DSM 44701T), isolated from a smear-ripened cheese.</title>
        <authorList>
            <consortium name="US DOE Joint Genome Institute (JGI-PGF)"/>
            <person name="Walter F."/>
            <person name="Albersmeier A."/>
            <person name="Kalinowski J."/>
            <person name="Ruckert C."/>
        </authorList>
    </citation>
    <scope>NUCLEOTIDE SEQUENCE</scope>
    <source>
        <strain evidence="2">CGMCC 1.15367</strain>
    </source>
</reference>
<keyword evidence="3" id="KW-1185">Reference proteome</keyword>
<keyword evidence="1" id="KW-0472">Membrane</keyword>
<dbReference type="EMBL" id="BMIQ01000001">
    <property type="protein sequence ID" value="GGD87547.1"/>
    <property type="molecule type" value="Genomic_DNA"/>
</dbReference>
<dbReference type="RefSeq" id="WP_152048528.1">
    <property type="nucleotide sequence ID" value="NZ_BMIQ01000001.1"/>
</dbReference>
<accession>A0A916ZCQ2</accession>
<organism evidence="2 3">
    <name type="scientific">Aureimonas endophytica</name>
    <dbReference type="NCBI Taxonomy" id="2027858"/>
    <lineage>
        <taxon>Bacteria</taxon>
        <taxon>Pseudomonadati</taxon>
        <taxon>Pseudomonadota</taxon>
        <taxon>Alphaproteobacteria</taxon>
        <taxon>Hyphomicrobiales</taxon>
        <taxon>Aurantimonadaceae</taxon>
        <taxon>Aureimonas</taxon>
    </lineage>
</organism>
<name>A0A916ZCQ2_9HYPH</name>
<evidence type="ECO:0000313" key="2">
    <source>
        <dbReference type="EMBL" id="GGD87547.1"/>
    </source>
</evidence>
<gene>
    <name evidence="2" type="ORF">GCM10011390_02790</name>
</gene>
<comment type="caution">
    <text evidence="2">The sequence shown here is derived from an EMBL/GenBank/DDBJ whole genome shotgun (WGS) entry which is preliminary data.</text>
</comment>